<organism evidence="2 3">
    <name type="scientific">Thelonectria olida</name>
    <dbReference type="NCBI Taxonomy" id="1576542"/>
    <lineage>
        <taxon>Eukaryota</taxon>
        <taxon>Fungi</taxon>
        <taxon>Dikarya</taxon>
        <taxon>Ascomycota</taxon>
        <taxon>Pezizomycotina</taxon>
        <taxon>Sordariomycetes</taxon>
        <taxon>Hypocreomycetidae</taxon>
        <taxon>Hypocreales</taxon>
        <taxon>Nectriaceae</taxon>
        <taxon>Thelonectria</taxon>
    </lineage>
</organism>
<comment type="caution">
    <text evidence="2">The sequence shown here is derived from an EMBL/GenBank/DDBJ whole genome shotgun (WGS) entry which is preliminary data.</text>
</comment>
<evidence type="ECO:0000313" key="2">
    <source>
        <dbReference type="EMBL" id="KAH6884560.1"/>
    </source>
</evidence>
<dbReference type="InterPro" id="IPR024983">
    <property type="entry name" value="CHAT_dom"/>
</dbReference>
<gene>
    <name evidence="2" type="ORF">B0T10DRAFT_517976</name>
</gene>
<proteinExistence type="predicted"/>
<dbReference type="InterPro" id="IPR011990">
    <property type="entry name" value="TPR-like_helical_dom_sf"/>
</dbReference>
<keyword evidence="3" id="KW-1185">Reference proteome</keyword>
<dbReference type="Pfam" id="PF12770">
    <property type="entry name" value="CHAT"/>
    <property type="match status" value="1"/>
</dbReference>
<evidence type="ECO:0000313" key="3">
    <source>
        <dbReference type="Proteomes" id="UP000777438"/>
    </source>
</evidence>
<accession>A0A9P8VXR8</accession>
<dbReference type="AlphaFoldDB" id="A0A9P8VXR8"/>
<reference evidence="2 3" key="1">
    <citation type="journal article" date="2021" name="Nat. Commun.">
        <title>Genetic determinants of endophytism in the Arabidopsis root mycobiome.</title>
        <authorList>
            <person name="Mesny F."/>
            <person name="Miyauchi S."/>
            <person name="Thiergart T."/>
            <person name="Pickel B."/>
            <person name="Atanasova L."/>
            <person name="Karlsson M."/>
            <person name="Huettel B."/>
            <person name="Barry K.W."/>
            <person name="Haridas S."/>
            <person name="Chen C."/>
            <person name="Bauer D."/>
            <person name="Andreopoulos W."/>
            <person name="Pangilinan J."/>
            <person name="LaButti K."/>
            <person name="Riley R."/>
            <person name="Lipzen A."/>
            <person name="Clum A."/>
            <person name="Drula E."/>
            <person name="Henrissat B."/>
            <person name="Kohler A."/>
            <person name="Grigoriev I.V."/>
            <person name="Martin F.M."/>
            <person name="Hacquard S."/>
        </authorList>
    </citation>
    <scope>NUCLEOTIDE SEQUENCE [LARGE SCALE GENOMIC DNA]</scope>
    <source>
        <strain evidence="2 3">MPI-CAGE-CH-0241</strain>
    </source>
</reference>
<feature type="domain" description="CHAT" evidence="1">
    <location>
        <begin position="509"/>
        <end position="821"/>
    </location>
</feature>
<dbReference type="SUPFAM" id="SSF48452">
    <property type="entry name" value="TPR-like"/>
    <property type="match status" value="1"/>
</dbReference>
<name>A0A9P8VXR8_9HYPO</name>
<dbReference type="OrthoDB" id="9991317at2759"/>
<dbReference type="Proteomes" id="UP000777438">
    <property type="component" value="Unassembled WGS sequence"/>
</dbReference>
<evidence type="ECO:0000259" key="1">
    <source>
        <dbReference type="Pfam" id="PF12770"/>
    </source>
</evidence>
<sequence>MEVVDASTQNSQDVLDIMPKDHPDRADLIWEVGLEYCNGYRKTKSKKDLKMAIRRFEEALDATPGNHPHRTARVWYLGVVYFTRILADLDAAIQRYQEALNSTPGGHPDRVNRLQALGLSYGKRFEWTKIITDSDQSVRFYTEALAATPDDQPERALRLENFGFLYWDRFVRTQVIEDLDESIRFHHDAVNATQADDPDRIKRLERLASMHESRFSKTDSMAHSDQSIRFYKEALDTTPTEDPERTKRLQRLGYLYQSRFERTDDPADRDQSLYYFQRLLDNAPSSVDLRLSAGGIVTRWYTKLQNWPQAYQAVAKSLSLVPLLKHNSSNDPEKQRILIDIAGIAQEGAGIALMAGKTPYEAIRLLELGRGIIIGSLDEIRAEVFDLRQQYPDVAAEYMRLRDELDASTQFDGGRPDKYHDISPRLDSIVEFIRSLPGFHGFLMAPSEDEMKAAAAGGPIVILHASETRSDALIVEKSDIRALRLPRLHKSDVQAYAASLAALDGPNEELLEWLWETIAEPVLNALGFTDTPESNTWPRTWWITSGPLASLPIHAAGYHFRGSSKTVLDRVVSSYSSFVRTLVRSRQVRAGEGAASRKPEKAVLIGMEELLHAPQEIIRLKDICRSMKVRVARPQPLREDVQAELRDCDIFHFAGHGMINPSDPLTSALILKDEPLTLANLLEMNLRSRMPFLAYLSACGTGQIKHDGLMDEGLHLIAAYQLAGFKHVVGTLWEVNDELCADVAITTYEWMRECGMEDESVSRGLHCASRSLRDRWVSENTSRSASAMDRSRSSQGKEAHVRNVLIYHDTPLYWVPFVHFGV</sequence>
<dbReference type="EMBL" id="JAGPYM010000020">
    <property type="protein sequence ID" value="KAH6884560.1"/>
    <property type="molecule type" value="Genomic_DNA"/>
</dbReference>
<protein>
    <submittedName>
        <fullName evidence="2">TPR domain-containing protein</fullName>
    </submittedName>
</protein>
<dbReference type="Gene3D" id="1.25.40.10">
    <property type="entry name" value="Tetratricopeptide repeat domain"/>
    <property type="match status" value="1"/>
</dbReference>